<dbReference type="RefSeq" id="WP_260194705.1">
    <property type="nucleotide sequence ID" value="NZ_JAFFZE010000022.1"/>
</dbReference>
<keyword evidence="3" id="KW-1185">Reference proteome</keyword>
<name>A0ABT2JHH1_9PSEU</name>
<keyword evidence="1" id="KW-0472">Membrane</keyword>
<dbReference type="Proteomes" id="UP001156441">
    <property type="component" value="Unassembled WGS sequence"/>
</dbReference>
<evidence type="ECO:0000256" key="1">
    <source>
        <dbReference type="SAM" id="Phobius"/>
    </source>
</evidence>
<protein>
    <submittedName>
        <fullName evidence="2">Uncharacterized protein</fullName>
    </submittedName>
</protein>
<reference evidence="2 3" key="1">
    <citation type="submission" date="2021-02" db="EMBL/GenBank/DDBJ databases">
        <title>Actinophytocola xerophila sp. nov., isolated from soil of cotton cropping field.</title>
        <authorList>
            <person name="Huang R."/>
            <person name="Chen X."/>
            <person name="Ge X."/>
            <person name="Liu W."/>
        </authorList>
    </citation>
    <scope>NUCLEOTIDE SEQUENCE [LARGE SCALE GENOMIC DNA]</scope>
    <source>
        <strain evidence="2 3">S1-96</strain>
    </source>
</reference>
<comment type="caution">
    <text evidence="2">The sequence shown here is derived from an EMBL/GenBank/DDBJ whole genome shotgun (WGS) entry which is preliminary data.</text>
</comment>
<sequence length="325" mass="34042">MNPRQPAADPAADDAEWAGRVHDAASADVRQLLRAARRRRHAHWLAGGLVVVAVGAMLAVLVRAGTLESLLGDDPVAPPVARPVAPEPLPPAPMLDPADPFASTPAAGWADGADGIVLPTAKPVGDFTASEVAAATALVREVLVASRLDRALLVRHDPSRFLSLLAPDARGQLEPLFGGQEPQVQSLVSLVAADTALAAVEPKVRGEMTVAEGEAGELVVSTNYVFVYAFEPAEPLRLVDAMNVIVVVRADVDYVLRDGDRWAPGSQGLWYDDATGSAYSIGCDAYRRGFLAPAATERAVTPGTERAQATYFDPASPAPAPNCPA</sequence>
<organism evidence="2 3">
    <name type="scientific">Actinophytocola gossypii</name>
    <dbReference type="NCBI Taxonomy" id="2812003"/>
    <lineage>
        <taxon>Bacteria</taxon>
        <taxon>Bacillati</taxon>
        <taxon>Actinomycetota</taxon>
        <taxon>Actinomycetes</taxon>
        <taxon>Pseudonocardiales</taxon>
        <taxon>Pseudonocardiaceae</taxon>
    </lineage>
</organism>
<proteinExistence type="predicted"/>
<dbReference type="EMBL" id="JAFFZE010000022">
    <property type="protein sequence ID" value="MCT2586840.1"/>
    <property type="molecule type" value="Genomic_DNA"/>
</dbReference>
<evidence type="ECO:0000313" key="3">
    <source>
        <dbReference type="Proteomes" id="UP001156441"/>
    </source>
</evidence>
<keyword evidence="1" id="KW-1133">Transmembrane helix</keyword>
<keyword evidence="1" id="KW-0812">Transmembrane</keyword>
<evidence type="ECO:0000313" key="2">
    <source>
        <dbReference type="EMBL" id="MCT2586840.1"/>
    </source>
</evidence>
<feature type="transmembrane region" description="Helical" evidence="1">
    <location>
        <begin position="42"/>
        <end position="62"/>
    </location>
</feature>
<accession>A0ABT2JHH1</accession>
<gene>
    <name evidence="2" type="ORF">JT362_27325</name>
</gene>